<comment type="caution">
    <text evidence="3">The sequence shown here is derived from an EMBL/GenBank/DDBJ whole genome shotgun (WGS) entry which is preliminary data.</text>
</comment>
<reference evidence="3" key="1">
    <citation type="submission" date="2023-06" db="EMBL/GenBank/DDBJ databases">
        <authorList>
            <person name="Zeman M."/>
            <person name="Kubasova T."/>
            <person name="Jahodarova E."/>
            <person name="Nykrynova M."/>
            <person name="Rychlik I."/>
        </authorList>
    </citation>
    <scope>NUCLEOTIDE SEQUENCE</scope>
    <source>
        <strain evidence="3">ET15</strain>
        <strain evidence="2">ET37</strain>
    </source>
</reference>
<evidence type="ECO:0000313" key="5">
    <source>
        <dbReference type="Proteomes" id="UP001168478"/>
    </source>
</evidence>
<organism evidence="3 5">
    <name type="scientific">Leyella lascolaii</name>
    <dbReference type="NCBI Taxonomy" id="1776379"/>
    <lineage>
        <taxon>Bacteria</taxon>
        <taxon>Pseudomonadati</taxon>
        <taxon>Bacteroidota</taxon>
        <taxon>Bacteroidia</taxon>
        <taxon>Bacteroidales</taxon>
        <taxon>Prevotellaceae</taxon>
        <taxon>Leyella</taxon>
    </lineage>
</organism>
<reference evidence="3" key="2">
    <citation type="submission" date="2023-08" db="EMBL/GenBank/DDBJ databases">
        <title>Identification and characterization of horizontal gene transfer across gut microbiota members of farm animals based on homology search.</title>
        <authorList>
            <person name="Schwarzerova J."/>
            <person name="Nykrynova M."/>
            <person name="Jureckova K."/>
            <person name="Cejkova D."/>
            <person name="Rychlik I."/>
        </authorList>
    </citation>
    <scope>NUCLEOTIDE SEQUENCE</scope>
    <source>
        <strain evidence="3">ET15</strain>
        <strain evidence="2">ET37</strain>
    </source>
</reference>
<proteinExistence type="predicted"/>
<feature type="transmembrane region" description="Helical" evidence="1">
    <location>
        <begin position="111"/>
        <end position="131"/>
    </location>
</feature>
<evidence type="ECO:0000313" key="4">
    <source>
        <dbReference type="Proteomes" id="UP001167831"/>
    </source>
</evidence>
<gene>
    <name evidence="2" type="ORF">QVN81_05885</name>
    <name evidence="3" type="ORF">QVN84_07940</name>
</gene>
<accession>A0AAW7JKN5</accession>
<feature type="transmembrane region" description="Helical" evidence="1">
    <location>
        <begin position="77"/>
        <end position="96"/>
    </location>
</feature>
<protein>
    <submittedName>
        <fullName evidence="3">Uncharacterized protein</fullName>
    </submittedName>
</protein>
<dbReference type="Proteomes" id="UP001168478">
    <property type="component" value="Unassembled WGS sequence"/>
</dbReference>
<keyword evidence="1" id="KW-0812">Transmembrane</keyword>
<name>A0AAW7JKN5_9BACT</name>
<keyword evidence="4" id="KW-1185">Reference proteome</keyword>
<sequence>MRQLILLFTGIILTILFMVFATDLFEMFYYEMQFSNEMYNNGLYFVASLSTAIIAWLCAAIFYYGINSVSFSRWYHWLVMLVIAGIIVTAINVPYLESVFSDNGIDFSKELAVFAAVNIIIECIIYTIASFSMRWWSTNCRHTPIPE</sequence>
<evidence type="ECO:0000313" key="3">
    <source>
        <dbReference type="EMBL" id="MDN0025447.1"/>
    </source>
</evidence>
<dbReference type="AlphaFoldDB" id="A0AAW7JKN5"/>
<keyword evidence="1" id="KW-0472">Membrane</keyword>
<feature type="transmembrane region" description="Helical" evidence="1">
    <location>
        <begin position="45"/>
        <end position="65"/>
    </location>
</feature>
<dbReference type="EMBL" id="JAUEIF010000006">
    <property type="protein sequence ID" value="MDN0025447.1"/>
    <property type="molecule type" value="Genomic_DNA"/>
</dbReference>
<evidence type="ECO:0000256" key="1">
    <source>
        <dbReference type="SAM" id="Phobius"/>
    </source>
</evidence>
<evidence type="ECO:0000313" key="2">
    <source>
        <dbReference type="EMBL" id="MDN0022556.1"/>
    </source>
</evidence>
<dbReference type="Proteomes" id="UP001167831">
    <property type="component" value="Unassembled WGS sequence"/>
</dbReference>
<keyword evidence="1" id="KW-1133">Transmembrane helix</keyword>
<dbReference type="EMBL" id="JAUEIE010000004">
    <property type="protein sequence ID" value="MDN0022556.1"/>
    <property type="molecule type" value="Genomic_DNA"/>
</dbReference>
<dbReference type="RefSeq" id="WP_021992929.1">
    <property type="nucleotide sequence ID" value="NZ_JAUEIE010000004.1"/>
</dbReference>